<evidence type="ECO:0000313" key="1">
    <source>
        <dbReference type="EMBL" id="GAF68327.1"/>
    </source>
</evidence>
<name>X0RX45_9ZZZZ</name>
<protein>
    <submittedName>
        <fullName evidence="1">Uncharacterized protein</fullName>
    </submittedName>
</protein>
<proteinExistence type="predicted"/>
<gene>
    <name evidence="1" type="ORF">S01H1_09945</name>
</gene>
<comment type="caution">
    <text evidence="1">The sequence shown here is derived from an EMBL/GenBank/DDBJ whole genome shotgun (WGS) entry which is preliminary data.</text>
</comment>
<dbReference type="AlphaFoldDB" id="X0RX45"/>
<sequence length="61" mass="7135">MTERMLVDDMAPDYSFVDIESADDAYPYWEDDVDMELVYLDLWDRIARGLPIRGSAVEEET</sequence>
<dbReference type="EMBL" id="BARS01005079">
    <property type="protein sequence ID" value="GAF68327.1"/>
    <property type="molecule type" value="Genomic_DNA"/>
</dbReference>
<organism evidence="1">
    <name type="scientific">marine sediment metagenome</name>
    <dbReference type="NCBI Taxonomy" id="412755"/>
    <lineage>
        <taxon>unclassified sequences</taxon>
        <taxon>metagenomes</taxon>
        <taxon>ecological metagenomes</taxon>
    </lineage>
</organism>
<reference evidence="1" key="1">
    <citation type="journal article" date="2014" name="Front. Microbiol.">
        <title>High frequency of phylogenetically diverse reductive dehalogenase-homologous genes in deep subseafloor sedimentary metagenomes.</title>
        <authorList>
            <person name="Kawai M."/>
            <person name="Futagami T."/>
            <person name="Toyoda A."/>
            <person name="Takaki Y."/>
            <person name="Nishi S."/>
            <person name="Hori S."/>
            <person name="Arai W."/>
            <person name="Tsubouchi T."/>
            <person name="Morono Y."/>
            <person name="Uchiyama I."/>
            <person name="Ito T."/>
            <person name="Fujiyama A."/>
            <person name="Inagaki F."/>
            <person name="Takami H."/>
        </authorList>
    </citation>
    <scope>NUCLEOTIDE SEQUENCE</scope>
    <source>
        <strain evidence="1">Expedition CK06-06</strain>
    </source>
</reference>
<accession>X0RX45</accession>